<feature type="transmembrane region" description="Helical" evidence="6">
    <location>
        <begin position="133"/>
        <end position="152"/>
    </location>
</feature>
<evidence type="ECO:0000256" key="1">
    <source>
        <dbReference type="ARBA" id="ARBA00004141"/>
    </source>
</evidence>
<sequence length="245" mass="26403">MLTYEPGDSLAHGLDPRAKLAVQFGIAIAVFSHPTARGFAVGGAVALAALAAGRLSPVRVLRAYRVVFLFLAVGPVLGGLALGDPWFRVGPALESARAVARVVPVVFVSAVYVRTTPVRETRAAIQRLLPGRIGRLFGVGVGLVFRFFPVVLGDLRTVRAAVRARAGERRPLRDRVSRVLARGLQRSQLRADRLTLALRARCFAWNPTLPALRFRTRDYLVAALGLALACAPLFTLVPGRFIPIG</sequence>
<gene>
    <name evidence="7" type="ORF">ACFQMA_03000</name>
</gene>
<keyword evidence="2" id="KW-1003">Cell membrane</keyword>
<feature type="transmembrane region" description="Helical" evidence="6">
    <location>
        <begin position="219"/>
        <end position="237"/>
    </location>
</feature>
<evidence type="ECO:0000256" key="6">
    <source>
        <dbReference type="SAM" id="Phobius"/>
    </source>
</evidence>
<dbReference type="InterPro" id="IPR051611">
    <property type="entry name" value="ECF_transporter_component"/>
</dbReference>
<evidence type="ECO:0000256" key="3">
    <source>
        <dbReference type="ARBA" id="ARBA00022692"/>
    </source>
</evidence>
<organism evidence="7 8">
    <name type="scientific">Halosimplex aquaticum</name>
    <dbReference type="NCBI Taxonomy" id="3026162"/>
    <lineage>
        <taxon>Archaea</taxon>
        <taxon>Methanobacteriati</taxon>
        <taxon>Methanobacteriota</taxon>
        <taxon>Stenosarchaea group</taxon>
        <taxon>Halobacteria</taxon>
        <taxon>Halobacteriales</taxon>
        <taxon>Haloarculaceae</taxon>
        <taxon>Halosimplex</taxon>
    </lineage>
</organism>
<dbReference type="Pfam" id="PF02361">
    <property type="entry name" value="CbiQ"/>
    <property type="match status" value="1"/>
</dbReference>
<evidence type="ECO:0000256" key="5">
    <source>
        <dbReference type="ARBA" id="ARBA00023136"/>
    </source>
</evidence>
<reference evidence="7 8" key="1">
    <citation type="journal article" date="2019" name="Int. J. Syst. Evol. Microbiol.">
        <title>The Global Catalogue of Microorganisms (GCM) 10K type strain sequencing project: providing services to taxonomists for standard genome sequencing and annotation.</title>
        <authorList>
            <consortium name="The Broad Institute Genomics Platform"/>
            <consortium name="The Broad Institute Genome Sequencing Center for Infectious Disease"/>
            <person name="Wu L."/>
            <person name="Ma J."/>
        </authorList>
    </citation>
    <scope>NUCLEOTIDE SEQUENCE [LARGE SCALE GENOMIC DNA]</scope>
    <source>
        <strain evidence="7 8">XZYJT29</strain>
    </source>
</reference>
<feature type="transmembrane region" description="Helical" evidence="6">
    <location>
        <begin position="63"/>
        <end position="83"/>
    </location>
</feature>
<evidence type="ECO:0000313" key="8">
    <source>
        <dbReference type="Proteomes" id="UP001596432"/>
    </source>
</evidence>
<dbReference type="EMBL" id="JBHTAS010000001">
    <property type="protein sequence ID" value="MFC7138804.1"/>
    <property type="molecule type" value="Genomic_DNA"/>
</dbReference>
<dbReference type="PANTHER" id="PTHR34857">
    <property type="entry name" value="SLL0384 PROTEIN"/>
    <property type="match status" value="1"/>
</dbReference>
<dbReference type="RefSeq" id="WP_274324411.1">
    <property type="nucleotide sequence ID" value="NZ_CP118158.1"/>
</dbReference>
<protein>
    <submittedName>
        <fullName evidence="7">Energy-coupling factor transporter transmembrane component T family protein</fullName>
    </submittedName>
</protein>
<keyword evidence="3 6" id="KW-0812">Transmembrane</keyword>
<evidence type="ECO:0000256" key="2">
    <source>
        <dbReference type="ARBA" id="ARBA00022475"/>
    </source>
</evidence>
<dbReference type="CDD" id="cd16914">
    <property type="entry name" value="EcfT"/>
    <property type="match status" value="1"/>
</dbReference>
<feature type="transmembrane region" description="Helical" evidence="6">
    <location>
        <begin position="20"/>
        <end position="51"/>
    </location>
</feature>
<comment type="subcellular location">
    <subcellularLocation>
        <location evidence="1">Membrane</location>
        <topology evidence="1">Multi-pass membrane protein</topology>
    </subcellularLocation>
</comment>
<evidence type="ECO:0000313" key="7">
    <source>
        <dbReference type="EMBL" id="MFC7138804.1"/>
    </source>
</evidence>
<comment type="caution">
    <text evidence="7">The sequence shown here is derived from an EMBL/GenBank/DDBJ whole genome shotgun (WGS) entry which is preliminary data.</text>
</comment>
<dbReference type="GO" id="GO:0005886">
    <property type="term" value="C:plasma membrane"/>
    <property type="evidence" value="ECO:0007669"/>
    <property type="project" value="UniProtKB-ARBA"/>
</dbReference>
<keyword evidence="8" id="KW-1185">Reference proteome</keyword>
<keyword evidence="4 6" id="KW-1133">Transmembrane helix</keyword>
<dbReference type="Proteomes" id="UP001596432">
    <property type="component" value="Unassembled WGS sequence"/>
</dbReference>
<dbReference type="InterPro" id="IPR003339">
    <property type="entry name" value="ABC/ECF_trnsptr_transmembrane"/>
</dbReference>
<dbReference type="GeneID" id="78819046"/>
<proteinExistence type="predicted"/>
<keyword evidence="5 6" id="KW-0472">Membrane</keyword>
<dbReference type="PANTHER" id="PTHR34857:SF2">
    <property type="entry name" value="SLL0384 PROTEIN"/>
    <property type="match status" value="1"/>
</dbReference>
<evidence type="ECO:0000256" key="4">
    <source>
        <dbReference type="ARBA" id="ARBA00022989"/>
    </source>
</evidence>
<dbReference type="AlphaFoldDB" id="A0ABD5Y315"/>
<accession>A0ABD5Y315</accession>
<name>A0ABD5Y315_9EURY</name>